<dbReference type="STRING" id="5722.A2F794"/>
<evidence type="ECO:0000313" key="4">
    <source>
        <dbReference type="EMBL" id="EAX99209.1"/>
    </source>
</evidence>
<dbReference type="GO" id="GO:0005737">
    <property type="term" value="C:cytoplasm"/>
    <property type="evidence" value="ECO:0000318"/>
    <property type="project" value="GO_Central"/>
</dbReference>
<reference evidence="4" key="1">
    <citation type="submission" date="2006-10" db="EMBL/GenBank/DDBJ databases">
        <authorList>
            <person name="Amadeo P."/>
            <person name="Zhao Q."/>
            <person name="Wortman J."/>
            <person name="Fraser-Liggett C."/>
            <person name="Carlton J."/>
        </authorList>
    </citation>
    <scope>NUCLEOTIDE SEQUENCE</scope>
    <source>
        <strain evidence="4">G3</strain>
    </source>
</reference>
<dbReference type="SMR" id="A2F794"/>
<name>A2F794_TRIV3</name>
<feature type="domain" description="HECT" evidence="3">
    <location>
        <begin position="2634"/>
        <end position="2957"/>
    </location>
</feature>
<dbReference type="Pfam" id="PF00632">
    <property type="entry name" value="HECT"/>
    <property type="match status" value="1"/>
</dbReference>
<dbReference type="RefSeq" id="XP_001312139.1">
    <property type="nucleotide sequence ID" value="XM_001312138.1"/>
</dbReference>
<dbReference type="SMART" id="SM00119">
    <property type="entry name" value="HECTc"/>
    <property type="match status" value="1"/>
</dbReference>
<organism evidence="4 5">
    <name type="scientific">Trichomonas vaginalis (strain ATCC PRA-98 / G3)</name>
    <dbReference type="NCBI Taxonomy" id="412133"/>
    <lineage>
        <taxon>Eukaryota</taxon>
        <taxon>Metamonada</taxon>
        <taxon>Parabasalia</taxon>
        <taxon>Trichomonadida</taxon>
        <taxon>Trichomonadidae</taxon>
        <taxon>Trichomonas</taxon>
    </lineage>
</organism>
<evidence type="ECO:0000256" key="2">
    <source>
        <dbReference type="PROSITE-ProRule" id="PRU00104"/>
    </source>
</evidence>
<dbReference type="InterPro" id="IPR043136">
    <property type="entry name" value="B30.2/SPRY_sf"/>
</dbReference>
<dbReference type="SUPFAM" id="SSF56204">
    <property type="entry name" value="Hect, E3 ligase catalytic domain"/>
    <property type="match status" value="1"/>
</dbReference>
<feature type="active site" description="Glycyl thioester intermediate" evidence="2">
    <location>
        <position position="2934"/>
    </location>
</feature>
<dbReference type="OrthoDB" id="239701at2759"/>
<dbReference type="Gene3D" id="3.30.2160.10">
    <property type="entry name" value="Hect, E3 ligase catalytic domain"/>
    <property type="match status" value="1"/>
</dbReference>
<accession>A2F794</accession>
<reference evidence="4" key="2">
    <citation type="journal article" date="2007" name="Science">
        <title>Draft genome sequence of the sexually transmitted pathogen Trichomonas vaginalis.</title>
        <authorList>
            <person name="Carlton J.M."/>
            <person name="Hirt R.P."/>
            <person name="Silva J.C."/>
            <person name="Delcher A.L."/>
            <person name="Schatz M."/>
            <person name="Zhao Q."/>
            <person name="Wortman J.R."/>
            <person name="Bidwell S.L."/>
            <person name="Alsmark U.C.M."/>
            <person name="Besteiro S."/>
            <person name="Sicheritz-Ponten T."/>
            <person name="Noel C.J."/>
            <person name="Dacks J.B."/>
            <person name="Foster P.G."/>
            <person name="Simillion C."/>
            <person name="Van de Peer Y."/>
            <person name="Miranda-Saavedra D."/>
            <person name="Barton G.J."/>
            <person name="Westrop G.D."/>
            <person name="Mueller S."/>
            <person name="Dessi D."/>
            <person name="Fiori P.L."/>
            <person name="Ren Q."/>
            <person name="Paulsen I."/>
            <person name="Zhang H."/>
            <person name="Bastida-Corcuera F.D."/>
            <person name="Simoes-Barbosa A."/>
            <person name="Brown M.T."/>
            <person name="Hayes R.D."/>
            <person name="Mukherjee M."/>
            <person name="Okumura C.Y."/>
            <person name="Schneider R."/>
            <person name="Smith A.J."/>
            <person name="Vanacova S."/>
            <person name="Villalvazo M."/>
            <person name="Haas B.J."/>
            <person name="Pertea M."/>
            <person name="Feldblyum T.V."/>
            <person name="Utterback T.R."/>
            <person name="Shu C.L."/>
            <person name="Osoegawa K."/>
            <person name="de Jong P.J."/>
            <person name="Hrdy I."/>
            <person name="Horvathova L."/>
            <person name="Zubacova Z."/>
            <person name="Dolezal P."/>
            <person name="Malik S.B."/>
            <person name="Logsdon J.M. Jr."/>
            <person name="Henze K."/>
            <person name="Gupta A."/>
            <person name="Wang C.C."/>
            <person name="Dunne R.L."/>
            <person name="Upcroft J.A."/>
            <person name="Upcroft P."/>
            <person name="White O."/>
            <person name="Salzberg S.L."/>
            <person name="Tang P."/>
            <person name="Chiu C.-H."/>
            <person name="Lee Y.-S."/>
            <person name="Embley T.M."/>
            <person name="Coombs G.H."/>
            <person name="Mottram J.C."/>
            <person name="Tachezy J."/>
            <person name="Fraser-Liggett C.M."/>
            <person name="Johnson P.J."/>
        </authorList>
    </citation>
    <scope>NUCLEOTIDE SEQUENCE [LARGE SCALE GENOMIC DNA]</scope>
    <source>
        <strain evidence="4">G3</strain>
    </source>
</reference>
<dbReference type="InterPro" id="IPR042469">
    <property type="entry name" value="HECTD3"/>
</dbReference>
<evidence type="ECO:0000313" key="5">
    <source>
        <dbReference type="Proteomes" id="UP000001542"/>
    </source>
</evidence>
<dbReference type="VEuPathDB" id="TrichDB:TVAGG3_0002920"/>
<proteinExistence type="predicted"/>
<dbReference type="Gene3D" id="3.90.1750.10">
    <property type="entry name" value="Hect, E3 ligase catalytic domains"/>
    <property type="match status" value="1"/>
</dbReference>
<evidence type="ECO:0000256" key="1">
    <source>
        <dbReference type="ARBA" id="ARBA00022786"/>
    </source>
</evidence>
<protein>
    <recommendedName>
        <fullName evidence="3">HECT domain-containing protein</fullName>
    </recommendedName>
</protein>
<sequence length="2978" mass="339540">MGSGISSDSSGDTQTIKAITDKCFSPSNLAALFSEYNRKTIPLNPEAKVEPLLFSILIDKIVTNKFTQEQIEPSIYNTITDQITPFLSQVNFFADRYGYAIRKLQSKLHNEPIEHEKNWQNACQSLNSDKSSAKDIPFVLGAIFSVFFGLQDEIDKVSEKDFDQVLTNLLNVMLTAPISDNGSINPQLISKFNSYLVSNATRNVFSSLSIRTKIIAFLLKVAEIDGGITTIISSLFVEMSIPPESPIESLLLPKLEIYPQISKENFGHWKKFWNIELPAIQSFTATQQNIYFSADYIYKLDIVTGNLEKLQIESKYSLITNDSSQLYIFDNVKSALSIYSLENYTFTKDLAGILQNPNQIRSFLHFNSFIYILYQLNNQTTYEVEEYSLGDETMVCTNKGQIQTPFRNCNLIAFNNEICLISPESKTMIPFAFANKEISQTKHSPSTILCPDAIYITSFGQYTYTLEKMSGNYRMKRFDNKFGLALTYEPLVKQQSSENISGFVEDIILSLSYQLINLIQFLFSKPIHEADAQAKKAVNFFISQNPEETLLACLKLGWKCLEETEYSVHFRQTILLFILQVLVVALRFFTFRFPYDSKDETFIDGNAKEIFAKIRRFIKTIALSDIATDSIISAEFQVINAGFKYLYNPFYTDFTELVNNIGKKSHEYVAAAIPFLYGSVALIYSINQNTVAILEKYHTPSVLANLFSNQVPFINNELLFITGHKYNVEHVLANYISSIIDYFSNILCFENISIRPQDAEEFILQVVARILSLNKKSSIIFGSFAKSILSLLKIFIKEYKQTDSVKSDDDILSHPLNGTTRVRYSSQTFETMHPYPAKQDKETPFEMCGASEIKIEFDPQCATEATTDYLQIFDKSEGGSSAYKTLTGPAGPGWPREIIINSDTCRFLFHSEESTSDWGIKCFISANVPITDSYITPMVTIMIANLLCFALGWSIEQIASVDETEESLQSQIPPDHPLTEEQQEFLNKVADHNNVHPIVTAIRSNVRMFNNKRNQTNFNDDEMDCPCIAAAFRQANLVSEAMNYDPAKPPKSFQDITLRLQSLKTLLRQKSQPVVGDIVKQEEIAGDIRKAIIKKAKYFVKNEFLGKTVIEFFTILRSSKPLSYFYEKNKEMKQYVLSVKEVPQMIQEFLSLQNVFHTGKIAFISQLKKGAIIAAENPETFDTLINMITGNVPNSLRLFIMKTILIHRELNEKHLKQILLFIVHFKPKEIEENVFVENMWLFILNHLINYNFSPEIFNLLVDFIVNEKSDISEMTKYKITMILSLLINSNVNIDVISILKNYKVDTPRHLCSVLRLFCFFLKNSKKNLPEKIYFLDKEYNFYSFIKLLFMFIANPIIQKKIDIQEFQKFELQSHFFISSEAIFCLRNLMSDPVNQDLKKRVSLVIRECLDKQEASEQLLASFVILGGGMLPLSYGCYSSLEDGTVFCVSEIDQQSYDVFGFNVNNLEWMAVKKSRLMPCSIMQIPSFEFNKSNIQLFNNIHHKFSEQPSKFVSCIRCAVIASCYTLLPIILQNKKLSQEFEKCDDFITSLISMSPLNTNTEKFETIPSLISSLNYFLSVNSTKMSTMIDEKVIQKEIEPPISPPRVRSNSKYSFDDREVKNMNTVIPFSMMNKRHKESPTKMVCIFGSAEINGRKFKSNVPCLYVGDKTLNSHINPFYFEIKVVQAPLYHMSIGFADTKSPMGFYKLTLPTNEMESPNGFSKVIGPQLHIQNGDTIGVGYSEEKIIFFYNGTKFSQSIDYPNFEEFTPFVLDSGGNGEYECNFGQVPFMKGVLQENLFGCERFSLEKFTYKTNKFNLDSIDDDQNYDKKVSDLLPIFDPPNEEFVRIEQGKSNNESKTPYIMKTPVETNISQISLNGPCLVYRIRIKPSEANQNEAINIPNINRWMYNRMGIVTGITSSAYNSSDIALEFYNPATAVKEKAVINSRFITKVDRERYIGSDFMNKMNTESTASEALYYTRKIAIRSSRYALLVMIYNNPELIVKLWSSVKKKLSSLFSVLTIELNTFTQHVEINPFIVDSSKFVPMTVLISEKLKELLGKTNLLIFNDSSLHWFFSVIMKLAIHGLDGSKMADSSNNLYENTKSYYKFNTPANTGNFTIDLTLEEQNAVGFVVAVHSENNIQPSYVYLNENDITSLARDVKFLTGNKLHIKGNGSINNRRKLKFAVLPIQSHMSEQCSKTPVGSFHILLTTLSYYFSFLEKCPMKDVRADLKEFLPMAVKLMMSDGLISRLVAFEIIAPILSRLDWSEDEDAFSTNSDVSNYMTSFEASINQNDFLTPSAEQAILLNIMLDLNRLYSAEKAAARDKTKIPQYFQMLMDRATNKPQTKFDTISAYFTHATALTHDWSFPIRFPSFLLIEDFLKQMPFTPVTLKSDDFSVDGKCLVYNFTNENWDSAEIILKNIFTVAVNGKDVKSGTVITSPSRITIHADKKDFEIVIKMKFPKYEEGLAFFTSKFNEFLQICDVMRSKWTPKMDEELLKILRSINSDEIASELADEDYARSQLLSAIPQKYVNVRISLVKQLDSIMEYLLKKVDIKTSGLLAGGLLAARTAIATRHKQGIFKERVSNNLKDNNRLHLRFNRSRAILHMNRPDHPSASTLLRQLIEQVPLRLIDSLKRDSVPWHVDLIGEGALDAGGPSRDIFSQMCIELFHPSTGLFISSPNTQYLPRNAQNVDRFVPNPSCTDLVQLEYAGVLMSIAYVSRMPQPFRFAEFVWRFLTGHQLTIEDIYSVDSAFASSIKAFKENPAKTLLAHEYSFTVVNVAGQVKELIPYGSSVKVTMENVQKYVKLCKEYRIKELLPHLTSLRRGILHFLPTDAVTLLSSWELELFVSGDTNVSVDELKKCCKYDAMDKSSIMLWKVIESFTPNERMLFIKFATGRMGLPSPGMSWHSSLTITWLPLQGRTDENAELPTAQTCSSTIKIPRYTTEESMAKKIRTAIFYGGEIVNDRTQNAADIVQLS</sequence>
<dbReference type="Gene3D" id="3.30.2410.10">
    <property type="entry name" value="Hect, E3 ligase catalytic domain"/>
    <property type="match status" value="1"/>
</dbReference>
<gene>
    <name evidence="4" type="ORF">TVAG_236540</name>
</gene>
<dbReference type="InParanoid" id="A2F794"/>
<dbReference type="VEuPathDB" id="TrichDB:TVAG_236540"/>
<dbReference type="PANTHER" id="PTHR46654:SF1">
    <property type="entry name" value="E3 UBIQUITIN-PROTEIN LIGASE HECTD3"/>
    <property type="match status" value="1"/>
</dbReference>
<keyword evidence="5" id="KW-1185">Reference proteome</keyword>
<dbReference type="EMBL" id="DS113645">
    <property type="protein sequence ID" value="EAX99209.1"/>
    <property type="molecule type" value="Genomic_DNA"/>
</dbReference>
<evidence type="ECO:0000259" key="3">
    <source>
        <dbReference type="PROSITE" id="PS50237"/>
    </source>
</evidence>
<dbReference type="GO" id="GO:0004842">
    <property type="term" value="F:ubiquitin-protein transferase activity"/>
    <property type="evidence" value="ECO:0007669"/>
    <property type="project" value="InterPro"/>
</dbReference>
<keyword evidence="1 2" id="KW-0833">Ubl conjugation pathway</keyword>
<dbReference type="PANTHER" id="PTHR46654">
    <property type="entry name" value="E3 UBIQUITIN-PROTEIN LIGASE HECTD3"/>
    <property type="match status" value="1"/>
</dbReference>
<dbReference type="InterPro" id="IPR035983">
    <property type="entry name" value="Hect_E3_ubiquitin_ligase"/>
</dbReference>
<dbReference type="Gene3D" id="2.60.120.920">
    <property type="match status" value="1"/>
</dbReference>
<dbReference type="Proteomes" id="UP000001542">
    <property type="component" value="Unassembled WGS sequence"/>
</dbReference>
<dbReference type="KEGG" id="tva:4757014"/>
<dbReference type="eggNOG" id="KOG1426">
    <property type="taxonomic scope" value="Eukaryota"/>
</dbReference>
<dbReference type="InterPro" id="IPR000569">
    <property type="entry name" value="HECT_dom"/>
</dbReference>
<dbReference type="PROSITE" id="PS50237">
    <property type="entry name" value="HECT"/>
    <property type="match status" value="1"/>
</dbReference>